<proteinExistence type="predicted"/>
<keyword evidence="3" id="KW-1185">Reference proteome</keyword>
<feature type="compositionally biased region" description="Basic and acidic residues" evidence="1">
    <location>
        <begin position="1"/>
        <end position="20"/>
    </location>
</feature>
<evidence type="ECO:0000313" key="2">
    <source>
        <dbReference type="EnsemblMetazoa" id="PPA15836.1"/>
    </source>
</evidence>
<evidence type="ECO:0000256" key="1">
    <source>
        <dbReference type="SAM" id="MobiDB-lite"/>
    </source>
</evidence>
<accession>A0A2A6B3F9</accession>
<evidence type="ECO:0000313" key="3">
    <source>
        <dbReference type="Proteomes" id="UP000005239"/>
    </source>
</evidence>
<feature type="compositionally biased region" description="Basic and acidic residues" evidence="1">
    <location>
        <begin position="47"/>
        <end position="57"/>
    </location>
</feature>
<sequence>MEEEHVSTAEKDNVDGEQPRPDQVITDNNEERNEAGDILPVENPPPADHHLVDKDAEATLNAMLDKIENDRSSDSTQQPIPPTAPNPVQNPSPMEPNEIGLDGVEESEAADSSNYNAHKTNECALMVMFQKG</sequence>
<dbReference type="EnsemblMetazoa" id="PPA15836.1">
    <property type="protein sequence ID" value="PPA15836.1"/>
    <property type="gene ID" value="WBGene00105390"/>
</dbReference>
<feature type="region of interest" description="Disordered" evidence="1">
    <location>
        <begin position="1"/>
        <end position="121"/>
    </location>
</feature>
<organism evidence="2 3">
    <name type="scientific">Pristionchus pacificus</name>
    <name type="common">Parasitic nematode worm</name>
    <dbReference type="NCBI Taxonomy" id="54126"/>
    <lineage>
        <taxon>Eukaryota</taxon>
        <taxon>Metazoa</taxon>
        <taxon>Ecdysozoa</taxon>
        <taxon>Nematoda</taxon>
        <taxon>Chromadorea</taxon>
        <taxon>Rhabditida</taxon>
        <taxon>Rhabditina</taxon>
        <taxon>Diplogasteromorpha</taxon>
        <taxon>Diplogasteroidea</taxon>
        <taxon>Neodiplogasteridae</taxon>
        <taxon>Pristionchus</taxon>
    </lineage>
</organism>
<name>A0A2A6B3F9_PRIPA</name>
<reference evidence="2" key="2">
    <citation type="submission" date="2022-06" db="UniProtKB">
        <authorList>
            <consortium name="EnsemblMetazoa"/>
        </authorList>
    </citation>
    <scope>IDENTIFICATION</scope>
    <source>
        <strain evidence="2">PS312</strain>
    </source>
</reference>
<protein>
    <submittedName>
        <fullName evidence="2">Uncharacterized protein</fullName>
    </submittedName>
</protein>
<dbReference type="Proteomes" id="UP000005239">
    <property type="component" value="Unassembled WGS sequence"/>
</dbReference>
<gene>
    <name evidence="2" type="primary">WBGene00105390</name>
</gene>
<dbReference type="AlphaFoldDB" id="A0A2A6B3F9"/>
<feature type="compositionally biased region" description="Pro residues" evidence="1">
    <location>
        <begin position="79"/>
        <end position="94"/>
    </location>
</feature>
<accession>A0A8R1UE88</accession>
<reference evidence="3" key="1">
    <citation type="journal article" date="2008" name="Nat. Genet.">
        <title>The Pristionchus pacificus genome provides a unique perspective on nematode lifestyle and parasitism.</title>
        <authorList>
            <person name="Dieterich C."/>
            <person name="Clifton S.W."/>
            <person name="Schuster L.N."/>
            <person name="Chinwalla A."/>
            <person name="Delehaunty K."/>
            <person name="Dinkelacker I."/>
            <person name="Fulton L."/>
            <person name="Fulton R."/>
            <person name="Godfrey J."/>
            <person name="Minx P."/>
            <person name="Mitreva M."/>
            <person name="Roeseler W."/>
            <person name="Tian H."/>
            <person name="Witte H."/>
            <person name="Yang S.P."/>
            <person name="Wilson R.K."/>
            <person name="Sommer R.J."/>
        </authorList>
    </citation>
    <scope>NUCLEOTIDE SEQUENCE [LARGE SCALE GENOMIC DNA]</scope>
    <source>
        <strain evidence="3">PS312</strain>
    </source>
</reference>